<sequence>MAEFEDITYQTDGAVCRITLARPEKLNAYRDETADELTSALRKAEADASLRVVVLTGQGRAFGAGYDLATVDPSSTPALERVLEEHFNPLVHAMRQSRLPIISVVNGPCAGAAVGLALAGDIVLAARSAYFYEPFLNIALVPDAGNTIFLTRMLGRVRASGMMLLGDRISAEQALEWGLVWKVFDDGDLEAEAQKVAAKLAGLSATGIASTKRLITQAAEADLDALLALERDLQGEAGRSPDFTSAVAAFFASRKR</sequence>
<dbReference type="Gene3D" id="1.10.12.10">
    <property type="entry name" value="Lyase 2-enoyl-coa Hydratase, Chain A, domain 2"/>
    <property type="match status" value="1"/>
</dbReference>
<evidence type="ECO:0000313" key="3">
    <source>
        <dbReference type="Proteomes" id="UP000666240"/>
    </source>
</evidence>
<organism evidence="2 3">
    <name type="scientific">Tianweitania sediminis</name>
    <dbReference type="NCBI Taxonomy" id="1502156"/>
    <lineage>
        <taxon>Bacteria</taxon>
        <taxon>Pseudomonadati</taxon>
        <taxon>Pseudomonadota</taxon>
        <taxon>Alphaproteobacteria</taxon>
        <taxon>Hyphomicrobiales</taxon>
        <taxon>Phyllobacteriaceae</taxon>
        <taxon>Tianweitania</taxon>
    </lineage>
</organism>
<dbReference type="RefSeq" id="WP_209335909.1">
    <property type="nucleotide sequence ID" value="NZ_JAGIYY010000004.1"/>
</dbReference>
<dbReference type="Proteomes" id="UP000666240">
    <property type="component" value="Unassembled WGS sequence"/>
</dbReference>
<dbReference type="SUPFAM" id="SSF52096">
    <property type="entry name" value="ClpP/crotonase"/>
    <property type="match status" value="1"/>
</dbReference>
<dbReference type="EMBL" id="JAGIYY010000004">
    <property type="protein sequence ID" value="MBP0439891.1"/>
    <property type="molecule type" value="Genomic_DNA"/>
</dbReference>
<reference evidence="2" key="1">
    <citation type="submission" date="2021-03" db="EMBL/GenBank/DDBJ databases">
        <title>Genome sequencing and assembly of Tianweitania sediminis.</title>
        <authorList>
            <person name="Chhetri G."/>
        </authorList>
    </citation>
    <scope>NUCLEOTIDE SEQUENCE</scope>
    <source>
        <strain evidence="2">Z8</strain>
    </source>
</reference>
<dbReference type="Gene3D" id="3.90.226.10">
    <property type="entry name" value="2-enoyl-CoA Hydratase, Chain A, domain 1"/>
    <property type="match status" value="1"/>
</dbReference>
<dbReference type="AlphaFoldDB" id="A0A8J7R3J9"/>
<dbReference type="InterPro" id="IPR014748">
    <property type="entry name" value="Enoyl-CoA_hydra_C"/>
</dbReference>
<dbReference type="PANTHER" id="PTHR43459:SF1">
    <property type="entry name" value="EG:BACN32G11.4 PROTEIN"/>
    <property type="match status" value="1"/>
</dbReference>
<name>A0A8J7R3J9_9HYPH</name>
<dbReference type="Pfam" id="PF00378">
    <property type="entry name" value="ECH_1"/>
    <property type="match status" value="1"/>
</dbReference>
<proteinExistence type="inferred from homology"/>
<dbReference type="PANTHER" id="PTHR43459">
    <property type="entry name" value="ENOYL-COA HYDRATASE"/>
    <property type="match status" value="1"/>
</dbReference>
<gene>
    <name evidence="2" type="ORF">J5Y06_14630</name>
</gene>
<evidence type="ECO:0000313" key="2">
    <source>
        <dbReference type="EMBL" id="MBP0439891.1"/>
    </source>
</evidence>
<dbReference type="GO" id="GO:0003824">
    <property type="term" value="F:catalytic activity"/>
    <property type="evidence" value="ECO:0007669"/>
    <property type="project" value="UniProtKB-ARBA"/>
</dbReference>
<comment type="caution">
    <text evidence="2">The sequence shown here is derived from an EMBL/GenBank/DDBJ whole genome shotgun (WGS) entry which is preliminary data.</text>
</comment>
<protein>
    <submittedName>
        <fullName evidence="2">Enoyl-CoA hydratase/isomerase family protein</fullName>
    </submittedName>
</protein>
<comment type="similarity">
    <text evidence="1">Belongs to the enoyl-CoA hydratase/isomerase family.</text>
</comment>
<evidence type="ECO:0000256" key="1">
    <source>
        <dbReference type="ARBA" id="ARBA00005254"/>
    </source>
</evidence>
<dbReference type="InterPro" id="IPR001753">
    <property type="entry name" value="Enoyl-CoA_hydra/iso"/>
</dbReference>
<dbReference type="CDD" id="cd06558">
    <property type="entry name" value="crotonase-like"/>
    <property type="match status" value="1"/>
</dbReference>
<dbReference type="InterPro" id="IPR029045">
    <property type="entry name" value="ClpP/crotonase-like_dom_sf"/>
</dbReference>
<accession>A0A8J7R3J9</accession>
<keyword evidence="3" id="KW-1185">Reference proteome</keyword>